<name>A0A8J3FI73_9FLAO</name>
<organism evidence="2 3">
    <name type="scientific">Yeosuana aromativorans</name>
    <dbReference type="NCBI Taxonomy" id="288019"/>
    <lineage>
        <taxon>Bacteria</taxon>
        <taxon>Pseudomonadati</taxon>
        <taxon>Bacteroidota</taxon>
        <taxon>Flavobacteriia</taxon>
        <taxon>Flavobacteriales</taxon>
        <taxon>Flavobacteriaceae</taxon>
        <taxon>Yeosuana</taxon>
    </lineage>
</organism>
<evidence type="ECO:0000256" key="1">
    <source>
        <dbReference type="SAM" id="SignalP"/>
    </source>
</evidence>
<reference evidence="2" key="1">
    <citation type="journal article" date="2014" name="Int. J. Syst. Evol. Microbiol.">
        <title>Complete genome sequence of Corynebacterium casei LMG S-19264T (=DSM 44701T), isolated from a smear-ripened cheese.</title>
        <authorList>
            <consortium name="US DOE Joint Genome Institute (JGI-PGF)"/>
            <person name="Walter F."/>
            <person name="Albersmeier A."/>
            <person name="Kalinowski J."/>
            <person name="Ruckert C."/>
        </authorList>
    </citation>
    <scope>NUCLEOTIDE SEQUENCE</scope>
    <source>
        <strain evidence="2">JCM 12862</strain>
    </source>
</reference>
<dbReference type="Proteomes" id="UP000612329">
    <property type="component" value="Unassembled WGS sequence"/>
</dbReference>
<keyword evidence="3" id="KW-1185">Reference proteome</keyword>
<reference evidence="2" key="2">
    <citation type="submission" date="2020-09" db="EMBL/GenBank/DDBJ databases">
        <authorList>
            <person name="Sun Q."/>
            <person name="Ohkuma M."/>
        </authorList>
    </citation>
    <scope>NUCLEOTIDE SEQUENCE</scope>
    <source>
        <strain evidence="2">JCM 12862</strain>
    </source>
</reference>
<protein>
    <submittedName>
        <fullName evidence="2">OmpA family outer membrane protein</fullName>
    </submittedName>
</protein>
<evidence type="ECO:0000313" key="3">
    <source>
        <dbReference type="Proteomes" id="UP000612329"/>
    </source>
</evidence>
<dbReference type="EMBL" id="BMNR01000006">
    <property type="protein sequence ID" value="GGK31470.1"/>
    <property type="molecule type" value="Genomic_DNA"/>
</dbReference>
<dbReference type="InterPro" id="IPR046588">
    <property type="entry name" value="DUF6646"/>
</dbReference>
<feature type="chain" id="PRO_5035313112" evidence="1">
    <location>
        <begin position="31"/>
        <end position="175"/>
    </location>
</feature>
<sequence>MLFNKLPYTSQIMKKLFLAIVLLSVLSANAQVFQGRNDNKFQIGANIQNNANGINVSYDFGLGENISIGISSSYAIGVDDALNASFGDRIDIKGRFNANLGNVINIDDHFDIYPGLSISLKNFGGHLGARYFFTDGFGIYTELNIPIAKYNTDVLTPAEKLHNQFTVNVGTCFNL</sequence>
<feature type="signal peptide" evidence="1">
    <location>
        <begin position="1"/>
        <end position="30"/>
    </location>
</feature>
<keyword evidence="1" id="KW-0732">Signal</keyword>
<comment type="caution">
    <text evidence="2">The sequence shown here is derived from an EMBL/GenBank/DDBJ whole genome shotgun (WGS) entry which is preliminary data.</text>
</comment>
<proteinExistence type="predicted"/>
<gene>
    <name evidence="2" type="ORF">GCM10007962_27360</name>
</gene>
<accession>A0A8J3FI73</accession>
<dbReference type="AlphaFoldDB" id="A0A8J3FI73"/>
<dbReference type="Pfam" id="PF20351">
    <property type="entry name" value="DUF6646"/>
    <property type="match status" value="1"/>
</dbReference>
<evidence type="ECO:0000313" key="2">
    <source>
        <dbReference type="EMBL" id="GGK31470.1"/>
    </source>
</evidence>